<reference evidence="1" key="2">
    <citation type="submission" date="2020-10" db="EMBL/GenBank/DDBJ databases">
        <authorList>
            <consortium name="NCBI Pathogen Detection Project"/>
        </authorList>
    </citation>
    <scope>NUCLEOTIDE SEQUENCE</scope>
    <source>
        <strain evidence="1">CAVp300</strain>
    </source>
</reference>
<evidence type="ECO:0000313" key="1">
    <source>
        <dbReference type="EMBL" id="HAT3581089.1"/>
    </source>
</evidence>
<comment type="caution">
    <text evidence="1">The sequence shown here is derived from an EMBL/GenBank/DDBJ whole genome shotgun (WGS) entry which is preliminary data.</text>
</comment>
<evidence type="ECO:0000313" key="2">
    <source>
        <dbReference type="Proteomes" id="UP000867740"/>
    </source>
</evidence>
<gene>
    <name evidence="1" type="ORF">I8531_001366</name>
</gene>
<dbReference type="Gene3D" id="3.20.20.80">
    <property type="entry name" value="Glycosidases"/>
    <property type="match status" value="1"/>
</dbReference>
<reference evidence="1" key="1">
    <citation type="journal article" date="2018" name="Genome Biol.">
        <title>SKESA: strategic k-mer extension for scrupulous assemblies.</title>
        <authorList>
            <person name="Souvorov A."/>
            <person name="Agarwala R."/>
            <person name="Lipman D.J."/>
        </authorList>
    </citation>
    <scope>NUCLEOTIDE SEQUENCE</scope>
    <source>
        <strain evidence="1">CAVp300</strain>
    </source>
</reference>
<sequence length="426" mass="48362">MAGIHLHPHDILDEGMDDILQRIDGMQNVEHLFVELNTIFERNPYPVGVLPHNPVHKSVMGNGMLHVNIDNPGTRLQQKIDPGVLAGNDPLRRVQQATEGSRYKVIPWVNILNGDFSGDIANNQVIDYRGRVIKYWLCPNAPDVADYWQKTFSRIKTLYGYDTFLIDRIRFPDWAGKEVNPAGLYTCFCPHCQQAMNAQDLAPEVVKDELDKIAAALAEGNFAYPVEAFRDNPVIARWVAFRQQSVTGLVERILKNAKENIGDIHFWLDLWPPAYSWILGQDYRELTRLSGTLKHFPYHKLGGGADVQGLVNFFASDEAAHESAFEAFKALFNLPYSLSYEDFKASGFPIDFVKEQNDRVRQLSQEGTFIFSGIQMWNLPPEQLLEAVRAAEASACDDLLYYCYGWADQALFDAIGEYEQHKGTEK</sequence>
<accession>A0A9P3T6E9</accession>
<name>A0A9P3T6E9_KLUIN</name>
<organism evidence="1 2">
    <name type="scientific">Kluyvera intermedia</name>
    <name type="common">Enterobacter intermedius</name>
    <dbReference type="NCBI Taxonomy" id="61648"/>
    <lineage>
        <taxon>Bacteria</taxon>
        <taxon>Pseudomonadati</taxon>
        <taxon>Pseudomonadota</taxon>
        <taxon>Gammaproteobacteria</taxon>
        <taxon>Enterobacterales</taxon>
        <taxon>Enterobacteriaceae</taxon>
        <taxon>Kluyvera</taxon>
    </lineage>
</organism>
<dbReference type="AlphaFoldDB" id="A0A9P3T6E9"/>
<evidence type="ECO:0008006" key="3">
    <source>
        <dbReference type="Google" id="ProtNLM"/>
    </source>
</evidence>
<dbReference type="EMBL" id="DACSUM010000008">
    <property type="protein sequence ID" value="HAT3581089.1"/>
    <property type="molecule type" value="Genomic_DNA"/>
</dbReference>
<proteinExistence type="predicted"/>
<dbReference type="RefSeq" id="WP_047372527.1">
    <property type="nucleotide sequence ID" value="NZ_CABMNU010000005.1"/>
</dbReference>
<protein>
    <recommendedName>
        <fullName evidence="3">DUF4015 domain-containing protein</fullName>
    </recommendedName>
</protein>
<dbReference type="Proteomes" id="UP000867740">
    <property type="component" value="Unassembled WGS sequence"/>
</dbReference>